<dbReference type="GO" id="GO:0045454">
    <property type="term" value="P:cell redox homeostasis"/>
    <property type="evidence" value="ECO:0007669"/>
    <property type="project" value="InterPro"/>
</dbReference>
<dbReference type="Gene3D" id="3.50.50.60">
    <property type="entry name" value="FAD/NAD(P)-binding domain"/>
    <property type="match status" value="1"/>
</dbReference>
<dbReference type="GO" id="GO:0004362">
    <property type="term" value="F:glutathione-disulfide reductase (NADPH) activity"/>
    <property type="evidence" value="ECO:0007669"/>
    <property type="project" value="TreeGrafter"/>
</dbReference>
<dbReference type="InterPro" id="IPR046952">
    <property type="entry name" value="GSHR/TRXR-like"/>
</dbReference>
<protein>
    <recommendedName>
        <fullName evidence="9">FAD/NAD(P)-binding domain-containing protein</fullName>
    </recommendedName>
</protein>
<gene>
    <name evidence="10" type="ORF">GNZ13_28855</name>
</gene>
<dbReference type="PROSITE" id="PS00076">
    <property type="entry name" value="PYRIDINE_REDOX_1"/>
    <property type="match status" value="1"/>
</dbReference>
<dbReference type="SUPFAM" id="SSF51905">
    <property type="entry name" value="FAD/NAD(P)-binding domain"/>
    <property type="match status" value="1"/>
</dbReference>
<keyword evidence="5" id="KW-0560">Oxidoreductase</keyword>
<dbReference type="InterPro" id="IPR012999">
    <property type="entry name" value="Pyr_OxRdtase_I_AS"/>
</dbReference>
<accession>A0A972NVA6</accession>
<evidence type="ECO:0000259" key="9">
    <source>
        <dbReference type="Pfam" id="PF07992"/>
    </source>
</evidence>
<proteinExistence type="inferred from homology"/>
<feature type="compositionally biased region" description="Basic residues" evidence="8">
    <location>
        <begin position="159"/>
        <end position="169"/>
    </location>
</feature>
<feature type="compositionally biased region" description="Low complexity" evidence="8">
    <location>
        <begin position="170"/>
        <end position="194"/>
    </location>
</feature>
<feature type="domain" description="FAD/NAD(P)-binding" evidence="9">
    <location>
        <begin position="12"/>
        <end position="135"/>
    </location>
</feature>
<keyword evidence="7" id="KW-0676">Redox-active center</keyword>
<comment type="caution">
    <text evidence="10">The sequence shown here is derived from an EMBL/GenBank/DDBJ whole genome shotgun (WGS) entry which is preliminary data.</text>
</comment>
<name>A0A972NVA6_9BURK</name>
<dbReference type="Proteomes" id="UP000655523">
    <property type="component" value="Unassembled WGS sequence"/>
</dbReference>
<feature type="compositionally biased region" description="Polar residues" evidence="8">
    <location>
        <begin position="216"/>
        <end position="225"/>
    </location>
</feature>
<dbReference type="InterPro" id="IPR023753">
    <property type="entry name" value="FAD/NAD-binding_dom"/>
</dbReference>
<dbReference type="AlphaFoldDB" id="A0A972NVA6"/>
<keyword evidence="4" id="KW-0274">FAD</keyword>
<keyword evidence="3" id="KW-0285">Flavoprotein</keyword>
<dbReference type="GO" id="GO:0034599">
    <property type="term" value="P:cellular response to oxidative stress"/>
    <property type="evidence" value="ECO:0007669"/>
    <property type="project" value="TreeGrafter"/>
</dbReference>
<evidence type="ECO:0000256" key="4">
    <source>
        <dbReference type="ARBA" id="ARBA00022827"/>
    </source>
</evidence>
<dbReference type="InterPro" id="IPR036188">
    <property type="entry name" value="FAD/NAD-bd_sf"/>
</dbReference>
<evidence type="ECO:0000256" key="1">
    <source>
        <dbReference type="ARBA" id="ARBA00001974"/>
    </source>
</evidence>
<dbReference type="PRINTS" id="PR00411">
    <property type="entry name" value="PNDRDTASEI"/>
</dbReference>
<evidence type="ECO:0000256" key="2">
    <source>
        <dbReference type="ARBA" id="ARBA00007532"/>
    </source>
</evidence>
<reference evidence="10 11" key="1">
    <citation type="submission" date="2019-11" db="EMBL/GenBank/DDBJ databases">
        <title>Metabolism of dissolved organic matter in forest soils.</title>
        <authorList>
            <person name="Cyle K.T."/>
            <person name="Wilhelm R.C."/>
            <person name="Martinez C.E."/>
        </authorList>
    </citation>
    <scope>NUCLEOTIDE SEQUENCE [LARGE SCALE GENOMIC DNA]</scope>
    <source>
        <strain evidence="10 11">5N</strain>
    </source>
</reference>
<evidence type="ECO:0000256" key="6">
    <source>
        <dbReference type="ARBA" id="ARBA00023157"/>
    </source>
</evidence>
<dbReference type="EMBL" id="WOEZ01000169">
    <property type="protein sequence ID" value="NPT58457.1"/>
    <property type="molecule type" value="Genomic_DNA"/>
</dbReference>
<dbReference type="PANTHER" id="PTHR42737">
    <property type="entry name" value="GLUTATHIONE REDUCTASE"/>
    <property type="match status" value="1"/>
</dbReference>
<dbReference type="GO" id="GO:0050660">
    <property type="term" value="F:flavin adenine dinucleotide binding"/>
    <property type="evidence" value="ECO:0007669"/>
    <property type="project" value="InterPro"/>
</dbReference>
<keyword evidence="11" id="KW-1185">Reference proteome</keyword>
<evidence type="ECO:0000256" key="7">
    <source>
        <dbReference type="ARBA" id="ARBA00023284"/>
    </source>
</evidence>
<evidence type="ECO:0000313" key="10">
    <source>
        <dbReference type="EMBL" id="NPT58457.1"/>
    </source>
</evidence>
<feature type="region of interest" description="Disordered" evidence="8">
    <location>
        <begin position="136"/>
        <end position="225"/>
    </location>
</feature>
<comment type="cofactor">
    <cofactor evidence="1">
        <name>FAD</name>
        <dbReference type="ChEBI" id="CHEBI:57692"/>
    </cofactor>
</comment>
<evidence type="ECO:0000313" key="11">
    <source>
        <dbReference type="Proteomes" id="UP000655523"/>
    </source>
</evidence>
<evidence type="ECO:0000256" key="8">
    <source>
        <dbReference type="SAM" id="MobiDB-lite"/>
    </source>
</evidence>
<organism evidence="10 11">
    <name type="scientific">Paraburkholderia elongata</name>
    <dbReference type="NCBI Taxonomy" id="2675747"/>
    <lineage>
        <taxon>Bacteria</taxon>
        <taxon>Pseudomonadati</taxon>
        <taxon>Pseudomonadota</taxon>
        <taxon>Betaproteobacteria</taxon>
        <taxon>Burkholderiales</taxon>
        <taxon>Burkholderiaceae</taxon>
        <taxon>Paraburkholderia</taxon>
    </lineage>
</organism>
<keyword evidence="6" id="KW-1015">Disulfide bond</keyword>
<sequence>MKRRFASNYDFDLFTIGAGSGGIRASRRAAAFGARVSVAEQRFLGGTCVNIGCIPKKLLSYAAHFKKGREDSRGYGWSFGQLAFDWRTLLDGKHRQIRRLNGVYGNLLNQSGVELIRGRATVTEPHTAELKGRTFPMIAATPSSKRRQRRDPRLDVGWRRRTKKSKRSPTARQGPAASMPPAASRPRAFPARQSCPTPTCLGCRPRRGAPSPSDFLHTSQHATRH</sequence>
<dbReference type="PANTHER" id="PTHR42737:SF2">
    <property type="entry name" value="GLUTATHIONE REDUCTASE"/>
    <property type="match status" value="1"/>
</dbReference>
<dbReference type="Pfam" id="PF07992">
    <property type="entry name" value="Pyr_redox_2"/>
    <property type="match status" value="1"/>
</dbReference>
<dbReference type="GO" id="GO:0006749">
    <property type="term" value="P:glutathione metabolic process"/>
    <property type="evidence" value="ECO:0007669"/>
    <property type="project" value="TreeGrafter"/>
</dbReference>
<comment type="similarity">
    <text evidence="2">Belongs to the class-I pyridine nucleotide-disulfide oxidoreductase family.</text>
</comment>
<evidence type="ECO:0000256" key="3">
    <source>
        <dbReference type="ARBA" id="ARBA00022630"/>
    </source>
</evidence>
<dbReference type="GO" id="GO:0005829">
    <property type="term" value="C:cytosol"/>
    <property type="evidence" value="ECO:0007669"/>
    <property type="project" value="TreeGrafter"/>
</dbReference>
<evidence type="ECO:0000256" key="5">
    <source>
        <dbReference type="ARBA" id="ARBA00023002"/>
    </source>
</evidence>